<dbReference type="PROSITE" id="PS51186">
    <property type="entry name" value="GNAT"/>
    <property type="match status" value="1"/>
</dbReference>
<evidence type="ECO:0000256" key="1">
    <source>
        <dbReference type="ARBA" id="ARBA00022679"/>
    </source>
</evidence>
<accession>A0A8J7MRK9</accession>
<dbReference type="CDD" id="cd04301">
    <property type="entry name" value="NAT_SF"/>
    <property type="match status" value="1"/>
</dbReference>
<dbReference type="Gene3D" id="3.40.630.30">
    <property type="match status" value="1"/>
</dbReference>
<dbReference type="AlphaFoldDB" id="A0A8J7MRK9"/>
<evidence type="ECO:0000259" key="3">
    <source>
        <dbReference type="PROSITE" id="PS51186"/>
    </source>
</evidence>
<evidence type="ECO:0000313" key="4">
    <source>
        <dbReference type="EMBL" id="MBL4928312.1"/>
    </source>
</evidence>
<evidence type="ECO:0000256" key="2">
    <source>
        <dbReference type="ARBA" id="ARBA00023315"/>
    </source>
</evidence>
<dbReference type="InterPro" id="IPR050832">
    <property type="entry name" value="Bact_Acetyltransf"/>
</dbReference>
<keyword evidence="2" id="KW-0012">Acyltransferase</keyword>
<reference evidence="4" key="1">
    <citation type="submission" date="2021-01" db="EMBL/GenBank/DDBJ databases">
        <title>Genome seq and assembly of Tabrizicola sp. KVB23.</title>
        <authorList>
            <person name="Chhetri G."/>
        </authorList>
    </citation>
    <scope>NUCLEOTIDE SEQUENCE</scope>
    <source>
        <strain evidence="4">KVB23</strain>
    </source>
</reference>
<sequence length="155" mass="16791">MQPHRLAPTDDFAPLLRLIQTEFAYMEDRIDPPSSMHNLTTANLAGQAETAEVWAIGTPAIACMVLTPKVGCLYLGKLAVSATHRGKGLARLMVDLACERAAALGLPAVELQTRVELVENQATFRALGFAETARTAHFGYSRPTSITFRKGVLLP</sequence>
<keyword evidence="5" id="KW-1185">Reference proteome</keyword>
<dbReference type="PANTHER" id="PTHR43877">
    <property type="entry name" value="AMINOALKYLPHOSPHONATE N-ACETYLTRANSFERASE-RELATED-RELATED"/>
    <property type="match status" value="1"/>
</dbReference>
<organism evidence="4 5">
    <name type="scientific">Fuscibacter oryzae</name>
    <dbReference type="NCBI Taxonomy" id="2803939"/>
    <lineage>
        <taxon>Bacteria</taxon>
        <taxon>Pseudomonadati</taxon>
        <taxon>Pseudomonadota</taxon>
        <taxon>Alphaproteobacteria</taxon>
        <taxon>Rhodobacterales</taxon>
        <taxon>Paracoccaceae</taxon>
        <taxon>Fuscibacter</taxon>
    </lineage>
</organism>
<dbReference type="GO" id="GO:0016747">
    <property type="term" value="F:acyltransferase activity, transferring groups other than amino-acyl groups"/>
    <property type="evidence" value="ECO:0007669"/>
    <property type="project" value="InterPro"/>
</dbReference>
<dbReference type="SUPFAM" id="SSF55729">
    <property type="entry name" value="Acyl-CoA N-acyltransferases (Nat)"/>
    <property type="match status" value="1"/>
</dbReference>
<protein>
    <submittedName>
        <fullName evidence="4">GNAT family N-acetyltransferase</fullName>
    </submittedName>
</protein>
<comment type="caution">
    <text evidence="4">The sequence shown here is derived from an EMBL/GenBank/DDBJ whole genome shotgun (WGS) entry which is preliminary data.</text>
</comment>
<dbReference type="Proteomes" id="UP000619033">
    <property type="component" value="Unassembled WGS sequence"/>
</dbReference>
<dbReference type="RefSeq" id="WP_202659937.1">
    <property type="nucleotide sequence ID" value="NZ_JAESVP010000004.1"/>
</dbReference>
<name>A0A8J7MRK9_9RHOB</name>
<keyword evidence="1" id="KW-0808">Transferase</keyword>
<evidence type="ECO:0000313" key="5">
    <source>
        <dbReference type="Proteomes" id="UP000619033"/>
    </source>
</evidence>
<dbReference type="Pfam" id="PF00583">
    <property type="entry name" value="Acetyltransf_1"/>
    <property type="match status" value="1"/>
</dbReference>
<proteinExistence type="predicted"/>
<dbReference type="EMBL" id="JAESVP010000004">
    <property type="protein sequence ID" value="MBL4928312.1"/>
    <property type="molecule type" value="Genomic_DNA"/>
</dbReference>
<dbReference type="InterPro" id="IPR000182">
    <property type="entry name" value="GNAT_dom"/>
</dbReference>
<feature type="domain" description="N-acetyltransferase" evidence="3">
    <location>
        <begin position="2"/>
        <end position="155"/>
    </location>
</feature>
<gene>
    <name evidence="4" type="ORF">JI744_09365</name>
</gene>
<dbReference type="InterPro" id="IPR016181">
    <property type="entry name" value="Acyl_CoA_acyltransferase"/>
</dbReference>